<proteinExistence type="predicted"/>
<accession>A0A8J5I537</accession>
<evidence type="ECO:0000313" key="2">
    <source>
        <dbReference type="Proteomes" id="UP000709295"/>
    </source>
</evidence>
<reference evidence="1" key="1">
    <citation type="submission" date="2021-01" db="EMBL/GenBank/DDBJ databases">
        <title>Phytophthora aleatoria, a newly-described species from Pinus radiata is distinct from Phytophthora cactorum isolates based on comparative genomics.</title>
        <authorList>
            <person name="Mcdougal R."/>
            <person name="Panda P."/>
            <person name="Williams N."/>
            <person name="Studholme D.J."/>
        </authorList>
    </citation>
    <scope>NUCLEOTIDE SEQUENCE</scope>
    <source>
        <strain evidence="1">NZFS 4037</strain>
    </source>
</reference>
<gene>
    <name evidence="1" type="ORF">JG688_00015827</name>
</gene>
<name>A0A8J5I537_9STRA</name>
<protein>
    <submittedName>
        <fullName evidence="1">Uncharacterized protein</fullName>
    </submittedName>
</protein>
<dbReference type="Proteomes" id="UP000709295">
    <property type="component" value="Unassembled WGS sequence"/>
</dbReference>
<dbReference type="EMBL" id="JAENGY010001805">
    <property type="protein sequence ID" value="KAG6946832.1"/>
    <property type="molecule type" value="Genomic_DNA"/>
</dbReference>
<dbReference type="AlphaFoldDB" id="A0A8J5I537"/>
<evidence type="ECO:0000313" key="1">
    <source>
        <dbReference type="EMBL" id="KAG6946832.1"/>
    </source>
</evidence>
<sequence>MKLPPVGISKIIRYTGLREVVIWIYSEWAQANFKQKITADSMDVAAPLATGSIDIACWLQSRFPDYNIGSGNYPVINGRLTMVFEVLLYLHAQHRYLFTSKFLKRLRGHLSCFSSHALIHVLVSKWLDENYPHL</sequence>
<organism evidence="1 2">
    <name type="scientific">Phytophthora aleatoria</name>
    <dbReference type="NCBI Taxonomy" id="2496075"/>
    <lineage>
        <taxon>Eukaryota</taxon>
        <taxon>Sar</taxon>
        <taxon>Stramenopiles</taxon>
        <taxon>Oomycota</taxon>
        <taxon>Peronosporomycetes</taxon>
        <taxon>Peronosporales</taxon>
        <taxon>Peronosporaceae</taxon>
        <taxon>Phytophthora</taxon>
    </lineage>
</organism>
<comment type="caution">
    <text evidence="1">The sequence shown here is derived from an EMBL/GenBank/DDBJ whole genome shotgun (WGS) entry which is preliminary data.</text>
</comment>
<keyword evidence="2" id="KW-1185">Reference proteome</keyword>